<dbReference type="InterPro" id="IPR051694">
    <property type="entry name" value="Immunoregulatory_rcpt-like"/>
</dbReference>
<evidence type="ECO:0000256" key="5">
    <source>
        <dbReference type="SAM" id="MobiDB-lite"/>
    </source>
</evidence>
<evidence type="ECO:0000256" key="6">
    <source>
        <dbReference type="SAM" id="Phobius"/>
    </source>
</evidence>
<dbReference type="Proteomes" id="UP001447188">
    <property type="component" value="Unassembled WGS sequence"/>
</dbReference>
<keyword evidence="4 6" id="KW-0472">Membrane</keyword>
<keyword evidence="8" id="KW-1185">Reference proteome</keyword>
<name>A0ABR3GRA0_9PEZI</name>
<feature type="compositionally biased region" description="Low complexity" evidence="5">
    <location>
        <begin position="36"/>
        <end position="68"/>
    </location>
</feature>
<evidence type="ECO:0000256" key="2">
    <source>
        <dbReference type="ARBA" id="ARBA00022692"/>
    </source>
</evidence>
<protein>
    <submittedName>
        <fullName evidence="7">Uncharacterized protein</fullName>
    </submittedName>
</protein>
<comment type="subcellular location">
    <subcellularLocation>
        <location evidence="1">Membrane</location>
        <topology evidence="1">Single-pass membrane protein</topology>
    </subcellularLocation>
</comment>
<sequence length="156" mass="16100">WCCSKDNENCPALTGLESSCIPKNFPNPALNGPVWGPGSPAPTSTTSTQTSTTPTSSGPSTGLPTEPSRAPPPTSSSKISLGGAAALGAGGVLVLVAIVGGVFYLWRRNSRKKFSGSVGPQLSPVEMQSDYGALAPQEIQGESIHELETGEMMKRK</sequence>
<feature type="transmembrane region" description="Helical" evidence="6">
    <location>
        <begin position="79"/>
        <end position="106"/>
    </location>
</feature>
<evidence type="ECO:0000256" key="4">
    <source>
        <dbReference type="ARBA" id="ARBA00023136"/>
    </source>
</evidence>
<gene>
    <name evidence="7" type="ORF">Q9L58_002598</name>
</gene>
<proteinExistence type="predicted"/>
<dbReference type="PANTHER" id="PTHR15549:SF26">
    <property type="entry name" value="AXIAL BUDDING PATTERN PROTEIN 2-RELATED"/>
    <property type="match status" value="1"/>
</dbReference>
<feature type="non-terminal residue" evidence="7">
    <location>
        <position position="1"/>
    </location>
</feature>
<evidence type="ECO:0000313" key="8">
    <source>
        <dbReference type="Proteomes" id="UP001447188"/>
    </source>
</evidence>
<keyword evidence="3 6" id="KW-1133">Transmembrane helix</keyword>
<comment type="caution">
    <text evidence="7">The sequence shown here is derived from an EMBL/GenBank/DDBJ whole genome shotgun (WGS) entry which is preliminary data.</text>
</comment>
<evidence type="ECO:0000256" key="3">
    <source>
        <dbReference type="ARBA" id="ARBA00022989"/>
    </source>
</evidence>
<feature type="region of interest" description="Disordered" evidence="5">
    <location>
        <begin position="29"/>
        <end position="82"/>
    </location>
</feature>
<evidence type="ECO:0000313" key="7">
    <source>
        <dbReference type="EMBL" id="KAL0638454.1"/>
    </source>
</evidence>
<reference evidence="7 8" key="1">
    <citation type="submission" date="2024-02" db="EMBL/GenBank/DDBJ databases">
        <title>Discinaceae phylogenomics.</title>
        <authorList>
            <person name="Dirks A.C."/>
            <person name="James T.Y."/>
        </authorList>
    </citation>
    <scope>NUCLEOTIDE SEQUENCE [LARGE SCALE GENOMIC DNA]</scope>
    <source>
        <strain evidence="7 8">ACD0624</strain>
    </source>
</reference>
<accession>A0ABR3GRA0</accession>
<evidence type="ECO:0000256" key="1">
    <source>
        <dbReference type="ARBA" id="ARBA00004167"/>
    </source>
</evidence>
<dbReference type="EMBL" id="JBBBZM010000022">
    <property type="protein sequence ID" value="KAL0638454.1"/>
    <property type="molecule type" value="Genomic_DNA"/>
</dbReference>
<keyword evidence="2 6" id="KW-0812">Transmembrane</keyword>
<organism evidence="7 8">
    <name type="scientific">Discina gigas</name>
    <dbReference type="NCBI Taxonomy" id="1032678"/>
    <lineage>
        <taxon>Eukaryota</taxon>
        <taxon>Fungi</taxon>
        <taxon>Dikarya</taxon>
        <taxon>Ascomycota</taxon>
        <taxon>Pezizomycotina</taxon>
        <taxon>Pezizomycetes</taxon>
        <taxon>Pezizales</taxon>
        <taxon>Discinaceae</taxon>
        <taxon>Discina</taxon>
    </lineage>
</organism>
<dbReference type="PANTHER" id="PTHR15549">
    <property type="entry name" value="PAIRED IMMUNOGLOBULIN-LIKE TYPE 2 RECEPTOR"/>
    <property type="match status" value="1"/>
</dbReference>